<feature type="repeat" description="TPR" evidence="3">
    <location>
        <begin position="462"/>
        <end position="495"/>
    </location>
</feature>
<dbReference type="Gene3D" id="1.25.40.10">
    <property type="entry name" value="Tetratricopeptide repeat domain"/>
    <property type="match status" value="2"/>
</dbReference>
<dbReference type="PANTHER" id="PTHR45641">
    <property type="entry name" value="TETRATRICOPEPTIDE REPEAT PROTEIN (AFU_ORTHOLOGUE AFUA_6G03870)"/>
    <property type="match status" value="1"/>
</dbReference>
<evidence type="ECO:0000313" key="6">
    <source>
        <dbReference type="Proteomes" id="UP000663829"/>
    </source>
</evidence>
<feature type="repeat" description="TPR" evidence="3">
    <location>
        <begin position="214"/>
        <end position="247"/>
    </location>
</feature>
<dbReference type="EMBL" id="CAJNOQ010013788">
    <property type="protein sequence ID" value="CAF1328767.1"/>
    <property type="molecule type" value="Genomic_DNA"/>
</dbReference>
<dbReference type="Pfam" id="PF13424">
    <property type="entry name" value="TPR_12"/>
    <property type="match status" value="1"/>
</dbReference>
<dbReference type="OrthoDB" id="5231159at2759"/>
<name>A0A815FHK2_9BILA</name>
<dbReference type="PANTHER" id="PTHR45641:SF19">
    <property type="entry name" value="NEPHROCYSTIN-3"/>
    <property type="match status" value="1"/>
</dbReference>
<dbReference type="SMART" id="SM00028">
    <property type="entry name" value="TPR"/>
    <property type="match status" value="4"/>
</dbReference>
<dbReference type="AlphaFoldDB" id="A0A815FHK2"/>
<keyword evidence="6" id="KW-1185">Reference proteome</keyword>
<dbReference type="SUPFAM" id="SSF56399">
    <property type="entry name" value="ADP-ribosylation"/>
    <property type="match status" value="1"/>
</dbReference>
<dbReference type="InterPro" id="IPR011990">
    <property type="entry name" value="TPR-like_helical_dom_sf"/>
</dbReference>
<dbReference type="PROSITE" id="PS50005">
    <property type="entry name" value="TPR"/>
    <property type="match status" value="3"/>
</dbReference>
<dbReference type="SUPFAM" id="SSF48452">
    <property type="entry name" value="TPR-like"/>
    <property type="match status" value="1"/>
</dbReference>
<evidence type="ECO:0008006" key="7">
    <source>
        <dbReference type="Google" id="ProtNLM"/>
    </source>
</evidence>
<evidence type="ECO:0000313" key="4">
    <source>
        <dbReference type="EMBL" id="CAF1328767.1"/>
    </source>
</evidence>
<protein>
    <recommendedName>
        <fullName evidence="7">Tetratricopeptide repeat protein</fullName>
    </recommendedName>
</protein>
<dbReference type="Pfam" id="PF13181">
    <property type="entry name" value="TPR_8"/>
    <property type="match status" value="1"/>
</dbReference>
<accession>A0A815FHK2</accession>
<dbReference type="Gene3D" id="3.90.176.10">
    <property type="entry name" value="Toxin ADP-ribosyltransferase, Chain A, domain 1"/>
    <property type="match status" value="1"/>
</dbReference>
<proteinExistence type="predicted"/>
<dbReference type="Proteomes" id="UP000663829">
    <property type="component" value="Unassembled WGS sequence"/>
</dbReference>
<evidence type="ECO:0000256" key="3">
    <source>
        <dbReference type="PROSITE-ProRule" id="PRU00339"/>
    </source>
</evidence>
<comment type="caution">
    <text evidence="4">The sequence shown here is derived from an EMBL/GenBank/DDBJ whole genome shotgun (WGS) entry which is preliminary data.</text>
</comment>
<dbReference type="EMBL" id="CAJOBC010051888">
    <property type="protein sequence ID" value="CAF4180550.1"/>
    <property type="molecule type" value="Genomic_DNA"/>
</dbReference>
<sequence length="521" mass="60704">MYPLSKSIKNSLTVFRSESALIQCQCTQPEPLDFPLIFYRGESHLPSQEFQYMQNNVGGLVSTNAFCSTSKSKDVAMIYAGGGEGKDSEEFKVVLFEITVHKTQYKSVTFVDIEQCVISNQSVCGSEQEILFTIGSVFRIDGVERDEDLKVWKICMTATDETFPQLNEQIRLVKLRYENEKNSNLLFGRYLIDNGHYAKAEAYFRLMLQIDESPYVFDYLGNLYMCITNWQEAQKKYERALQMKTDPRDLAVTYVSLGNYYRAIQQYDKASECYMKALKYWNKEKDQINIAITQLNLISIHSKCANDYSVEEDIDSCLKIHDLLEQQIQEPRLYVEIIYCQNLLGERYSTKVNYEKAEEFYLAAFEITKQFLSIGNSYQIRCIRTLSNLYQKVDENNMRALSFCNEELKIHENRLPENHLSIAHLLMLRAELVTSVDDRFTLYERALSIIQCQDYIEYQTMANCFLAIGDCYNKKDIYNKSVKYYRKAYDIQKKIYPPDHVALLSTNNLIDSAEKDNIDTQ</sequence>
<evidence type="ECO:0000256" key="1">
    <source>
        <dbReference type="ARBA" id="ARBA00022737"/>
    </source>
</evidence>
<keyword evidence="1" id="KW-0677">Repeat</keyword>
<dbReference type="InterPro" id="IPR019734">
    <property type="entry name" value="TPR_rpt"/>
</dbReference>
<organism evidence="4 6">
    <name type="scientific">Didymodactylos carnosus</name>
    <dbReference type="NCBI Taxonomy" id="1234261"/>
    <lineage>
        <taxon>Eukaryota</taxon>
        <taxon>Metazoa</taxon>
        <taxon>Spiralia</taxon>
        <taxon>Gnathifera</taxon>
        <taxon>Rotifera</taxon>
        <taxon>Eurotatoria</taxon>
        <taxon>Bdelloidea</taxon>
        <taxon>Philodinida</taxon>
        <taxon>Philodinidae</taxon>
        <taxon>Didymodactylos</taxon>
    </lineage>
</organism>
<evidence type="ECO:0000313" key="5">
    <source>
        <dbReference type="EMBL" id="CAF4180550.1"/>
    </source>
</evidence>
<evidence type="ECO:0000256" key="2">
    <source>
        <dbReference type="ARBA" id="ARBA00022803"/>
    </source>
</evidence>
<keyword evidence="2 3" id="KW-0802">TPR repeat</keyword>
<feature type="repeat" description="TPR" evidence="3">
    <location>
        <begin position="251"/>
        <end position="284"/>
    </location>
</feature>
<dbReference type="Proteomes" id="UP000681722">
    <property type="component" value="Unassembled WGS sequence"/>
</dbReference>
<reference evidence="4" key="1">
    <citation type="submission" date="2021-02" db="EMBL/GenBank/DDBJ databases">
        <authorList>
            <person name="Nowell W R."/>
        </authorList>
    </citation>
    <scope>NUCLEOTIDE SEQUENCE</scope>
</reference>
<gene>
    <name evidence="4" type="ORF">GPM918_LOCUS29837</name>
    <name evidence="5" type="ORF">SRO942_LOCUS30430</name>
</gene>